<accession>A0A7J7K908</accession>
<evidence type="ECO:0000256" key="1">
    <source>
        <dbReference type="SAM" id="MobiDB-lite"/>
    </source>
</evidence>
<dbReference type="AlphaFoldDB" id="A0A7J7K908"/>
<gene>
    <name evidence="2" type="ORF">EB796_007591</name>
</gene>
<proteinExistence type="predicted"/>
<name>A0A7J7K908_BUGNE</name>
<sequence length="173" mass="18358">MENLMMQMIKQMEANTKAVTELLELVAGSDVSDGSFPPDIAVIRALGSSSSSSGNKQESSATPEDFSETPPVYHPQIPKEMDLSKNSTTNKLSSSVVPVEELSSSASLVKAGSGRTNYDKVATLQQQSGDVATIYGAVKKNEDLSSSTLECGSAELLITACVANKFRDHLPKV</sequence>
<comment type="caution">
    <text evidence="2">The sequence shown here is derived from an EMBL/GenBank/DDBJ whole genome shotgun (WGS) entry which is preliminary data.</text>
</comment>
<keyword evidence="3" id="KW-1185">Reference proteome</keyword>
<protein>
    <submittedName>
        <fullName evidence="2">Uncharacterized protein</fullName>
    </submittedName>
</protein>
<evidence type="ECO:0000313" key="2">
    <source>
        <dbReference type="EMBL" id="KAF6034098.1"/>
    </source>
</evidence>
<dbReference type="EMBL" id="VXIV02001154">
    <property type="protein sequence ID" value="KAF6034098.1"/>
    <property type="molecule type" value="Genomic_DNA"/>
</dbReference>
<dbReference type="Proteomes" id="UP000593567">
    <property type="component" value="Unassembled WGS sequence"/>
</dbReference>
<feature type="compositionally biased region" description="Low complexity" evidence="1">
    <location>
        <begin position="84"/>
        <end position="96"/>
    </location>
</feature>
<organism evidence="2 3">
    <name type="scientific">Bugula neritina</name>
    <name type="common">Brown bryozoan</name>
    <name type="synonym">Sertularia neritina</name>
    <dbReference type="NCBI Taxonomy" id="10212"/>
    <lineage>
        <taxon>Eukaryota</taxon>
        <taxon>Metazoa</taxon>
        <taxon>Spiralia</taxon>
        <taxon>Lophotrochozoa</taxon>
        <taxon>Bryozoa</taxon>
        <taxon>Gymnolaemata</taxon>
        <taxon>Cheilostomatida</taxon>
        <taxon>Flustrina</taxon>
        <taxon>Buguloidea</taxon>
        <taxon>Bugulidae</taxon>
        <taxon>Bugula</taxon>
    </lineage>
</organism>
<evidence type="ECO:0000313" key="3">
    <source>
        <dbReference type="Proteomes" id="UP000593567"/>
    </source>
</evidence>
<reference evidence="2" key="1">
    <citation type="submission" date="2020-06" db="EMBL/GenBank/DDBJ databases">
        <title>Draft genome of Bugula neritina, a colonial animal packing powerful symbionts and potential medicines.</title>
        <authorList>
            <person name="Rayko M."/>
        </authorList>
    </citation>
    <scope>NUCLEOTIDE SEQUENCE [LARGE SCALE GENOMIC DNA]</scope>
    <source>
        <strain evidence="2">Kwan_BN1</strain>
    </source>
</reference>
<feature type="region of interest" description="Disordered" evidence="1">
    <location>
        <begin position="47"/>
        <end position="96"/>
    </location>
</feature>